<dbReference type="SUPFAM" id="SSF48179">
    <property type="entry name" value="6-phosphogluconate dehydrogenase C-terminal domain-like"/>
    <property type="match status" value="1"/>
</dbReference>
<dbReference type="OrthoDB" id="9786703at2"/>
<keyword evidence="8" id="KW-1185">Reference proteome</keyword>
<keyword evidence="2" id="KW-0560">Oxidoreductase</keyword>
<evidence type="ECO:0000256" key="4">
    <source>
        <dbReference type="PIRSR" id="PIRSR000103-1"/>
    </source>
</evidence>
<dbReference type="AlphaFoldDB" id="A0A1M6TXL0"/>
<keyword evidence="3" id="KW-0520">NAD</keyword>
<feature type="domain" description="3-hydroxyisobutyrate dehydrogenase-like NAD-binding" evidence="6">
    <location>
        <begin position="165"/>
        <end position="285"/>
    </location>
</feature>
<dbReference type="InterPro" id="IPR013328">
    <property type="entry name" value="6PGD_dom2"/>
</dbReference>
<proteinExistence type="inferred from homology"/>
<dbReference type="InterPro" id="IPR029154">
    <property type="entry name" value="HIBADH-like_NADP-bd"/>
</dbReference>
<dbReference type="PIRSF" id="PIRSF000103">
    <property type="entry name" value="HIBADH"/>
    <property type="match status" value="1"/>
</dbReference>
<dbReference type="PANTHER" id="PTHR43060">
    <property type="entry name" value="3-HYDROXYISOBUTYRATE DEHYDROGENASE-LIKE 1, MITOCHONDRIAL-RELATED"/>
    <property type="match status" value="1"/>
</dbReference>
<dbReference type="RefSeq" id="WP_072851453.1">
    <property type="nucleotide sequence ID" value="NZ_FRAH01000035.1"/>
</dbReference>
<name>A0A1M6TXL0_9FIRM</name>
<dbReference type="InterPro" id="IPR015815">
    <property type="entry name" value="HIBADH-related"/>
</dbReference>
<evidence type="ECO:0000256" key="3">
    <source>
        <dbReference type="ARBA" id="ARBA00023027"/>
    </source>
</evidence>
<feature type="domain" description="6-phosphogluconate dehydrogenase NADP-binding" evidence="5">
    <location>
        <begin position="3"/>
        <end position="160"/>
    </location>
</feature>
<feature type="active site" evidence="4">
    <location>
        <position position="171"/>
    </location>
</feature>
<dbReference type="Proteomes" id="UP000183975">
    <property type="component" value="Unassembled WGS sequence"/>
</dbReference>
<evidence type="ECO:0000259" key="5">
    <source>
        <dbReference type="Pfam" id="PF03446"/>
    </source>
</evidence>
<dbReference type="Pfam" id="PF03446">
    <property type="entry name" value="NAD_binding_2"/>
    <property type="match status" value="1"/>
</dbReference>
<organism evidence="7 8">
    <name type="scientific">Anaerotignum lactatifermentans DSM 14214</name>
    <dbReference type="NCBI Taxonomy" id="1121323"/>
    <lineage>
        <taxon>Bacteria</taxon>
        <taxon>Bacillati</taxon>
        <taxon>Bacillota</taxon>
        <taxon>Clostridia</taxon>
        <taxon>Lachnospirales</taxon>
        <taxon>Anaerotignaceae</taxon>
        <taxon>Anaerotignum</taxon>
    </lineage>
</organism>
<evidence type="ECO:0000259" key="6">
    <source>
        <dbReference type="Pfam" id="PF14833"/>
    </source>
</evidence>
<dbReference type="EMBL" id="FRAH01000035">
    <property type="protein sequence ID" value="SHK61630.1"/>
    <property type="molecule type" value="Genomic_DNA"/>
</dbReference>
<comment type="similarity">
    <text evidence="1">Belongs to the HIBADH-related family.</text>
</comment>
<evidence type="ECO:0000256" key="2">
    <source>
        <dbReference type="ARBA" id="ARBA00023002"/>
    </source>
</evidence>
<dbReference type="InterPro" id="IPR006115">
    <property type="entry name" value="6PGDH_NADP-bd"/>
</dbReference>
<dbReference type="InterPro" id="IPR008927">
    <property type="entry name" value="6-PGluconate_DH-like_C_sf"/>
</dbReference>
<dbReference type="GeneID" id="78177285"/>
<sequence length="289" mass="31010">MKKIGFIGIGVMGCAMASNLMKKGYELTVYTRTKQKAEVLLEKGAKWCDTAADCAKGQDAVITMVGFPNDVEEVYFGESGIFSAAEEGTYLIDMTTTSPKLSVKIYNAAKERKMHALDAPVSGGDTGAKNGTLSIMVGGDREAFDACHDIFAAMGTNIIYEGPAGCGQHTKMANQIALGGAISGVCEALAYAKAVGLDQQTMLDSISAGAAGSWQMTNMAPRILKGDDAPGFYIKHYIKDMRIAVEESQEVHLDLKMLNSVLEMYEKLAESGMANLGTQALYHYYGEEK</sequence>
<evidence type="ECO:0000313" key="7">
    <source>
        <dbReference type="EMBL" id="SHK61630.1"/>
    </source>
</evidence>
<accession>A0A1M6TXL0</accession>
<dbReference type="Pfam" id="PF14833">
    <property type="entry name" value="NAD_binding_11"/>
    <property type="match status" value="1"/>
</dbReference>
<evidence type="ECO:0000313" key="8">
    <source>
        <dbReference type="Proteomes" id="UP000183975"/>
    </source>
</evidence>
<dbReference type="Gene3D" id="1.10.1040.10">
    <property type="entry name" value="N-(1-d-carboxylethyl)-l-norvaline Dehydrogenase, domain 2"/>
    <property type="match status" value="1"/>
</dbReference>
<dbReference type="GO" id="GO:0050661">
    <property type="term" value="F:NADP binding"/>
    <property type="evidence" value="ECO:0007669"/>
    <property type="project" value="InterPro"/>
</dbReference>
<dbReference type="PANTHER" id="PTHR43060:SF15">
    <property type="entry name" value="3-HYDROXYISOBUTYRATE DEHYDROGENASE-LIKE 1, MITOCHONDRIAL-RELATED"/>
    <property type="match status" value="1"/>
</dbReference>
<protein>
    <submittedName>
        <fullName evidence="7">2-hydroxy-3-oxopropionate reductase</fullName>
    </submittedName>
</protein>
<dbReference type="GO" id="GO:0051287">
    <property type="term" value="F:NAD binding"/>
    <property type="evidence" value="ECO:0007669"/>
    <property type="project" value="InterPro"/>
</dbReference>
<dbReference type="SUPFAM" id="SSF51735">
    <property type="entry name" value="NAD(P)-binding Rossmann-fold domains"/>
    <property type="match status" value="1"/>
</dbReference>
<gene>
    <name evidence="7" type="ORF">SAMN02745138_02042</name>
</gene>
<dbReference type="GO" id="GO:0016491">
    <property type="term" value="F:oxidoreductase activity"/>
    <property type="evidence" value="ECO:0007669"/>
    <property type="project" value="UniProtKB-KW"/>
</dbReference>
<dbReference type="Gene3D" id="3.40.50.720">
    <property type="entry name" value="NAD(P)-binding Rossmann-like Domain"/>
    <property type="match status" value="1"/>
</dbReference>
<reference evidence="7 8" key="1">
    <citation type="submission" date="2016-11" db="EMBL/GenBank/DDBJ databases">
        <authorList>
            <person name="Jaros S."/>
            <person name="Januszkiewicz K."/>
            <person name="Wedrychowicz H."/>
        </authorList>
    </citation>
    <scope>NUCLEOTIDE SEQUENCE [LARGE SCALE GENOMIC DNA]</scope>
    <source>
        <strain evidence="7 8">DSM 14214</strain>
    </source>
</reference>
<evidence type="ECO:0000256" key="1">
    <source>
        <dbReference type="ARBA" id="ARBA00009080"/>
    </source>
</evidence>
<dbReference type="InterPro" id="IPR036291">
    <property type="entry name" value="NAD(P)-bd_dom_sf"/>
</dbReference>